<name>L2GNS2_VITCO</name>
<dbReference type="HOGENOM" id="CLU_1354603_0_0_1"/>
<accession>L2GNS2</accession>
<dbReference type="GO" id="GO:0046695">
    <property type="term" value="C:SLIK (SAGA-like) complex"/>
    <property type="evidence" value="ECO:0007669"/>
    <property type="project" value="InterPro"/>
</dbReference>
<dbReference type="VEuPathDB" id="MicrosporidiaDB:VICG_00668"/>
<dbReference type="Pfam" id="PF00439">
    <property type="entry name" value="Bromodomain"/>
    <property type="match status" value="1"/>
</dbReference>
<dbReference type="GO" id="GO:0006325">
    <property type="term" value="P:chromatin organization"/>
    <property type="evidence" value="ECO:0007669"/>
    <property type="project" value="UniProtKB-ARBA"/>
</dbReference>
<dbReference type="OMA" id="YIECAND"/>
<dbReference type="PANTHER" id="PTHR47343:SF1">
    <property type="entry name" value="TRANSCRIPTIONAL ACTIVATOR SPT7"/>
    <property type="match status" value="1"/>
</dbReference>
<keyword evidence="1 2" id="KW-0103">Bromodomain</keyword>
<dbReference type="Gene3D" id="1.20.920.10">
    <property type="entry name" value="Bromodomain-like"/>
    <property type="match status" value="1"/>
</dbReference>
<dbReference type="RefSeq" id="XP_007604120.1">
    <property type="nucleotide sequence ID" value="XM_007604058.1"/>
</dbReference>
<dbReference type="PROSITE" id="PS50014">
    <property type="entry name" value="BROMODOMAIN_2"/>
    <property type="match status" value="1"/>
</dbReference>
<protein>
    <recommendedName>
        <fullName evidence="3">Bromo domain-containing protein</fullName>
    </recommendedName>
</protein>
<dbReference type="PANTHER" id="PTHR47343">
    <property type="entry name" value="TRANSCRIPTIONAL ACTIVATOR SPT7"/>
    <property type="match status" value="1"/>
</dbReference>
<evidence type="ECO:0000259" key="3">
    <source>
        <dbReference type="PROSITE" id="PS50014"/>
    </source>
</evidence>
<evidence type="ECO:0000313" key="4">
    <source>
        <dbReference type="EMBL" id="ELA42269.1"/>
    </source>
</evidence>
<organism evidence="4 5">
    <name type="scientific">Vittaforma corneae (strain ATCC 50505)</name>
    <name type="common">Microsporidian parasite</name>
    <name type="synonym">Nosema corneum</name>
    <dbReference type="NCBI Taxonomy" id="993615"/>
    <lineage>
        <taxon>Eukaryota</taxon>
        <taxon>Fungi</taxon>
        <taxon>Fungi incertae sedis</taxon>
        <taxon>Microsporidia</taxon>
        <taxon>Nosematidae</taxon>
        <taxon>Vittaforma</taxon>
    </lineage>
</organism>
<dbReference type="PRINTS" id="PR00503">
    <property type="entry name" value="BROMODOMAIN"/>
</dbReference>
<dbReference type="GO" id="GO:0000124">
    <property type="term" value="C:SAGA complex"/>
    <property type="evidence" value="ECO:0007669"/>
    <property type="project" value="InterPro"/>
</dbReference>
<dbReference type="AlphaFoldDB" id="L2GNS2"/>
<gene>
    <name evidence="4" type="ORF">VICG_00668</name>
</gene>
<dbReference type="SUPFAM" id="SSF47370">
    <property type="entry name" value="Bromodomain"/>
    <property type="match status" value="1"/>
</dbReference>
<dbReference type="InParanoid" id="L2GNS2"/>
<dbReference type="InterPro" id="IPR001487">
    <property type="entry name" value="Bromodomain"/>
</dbReference>
<proteinExistence type="predicted"/>
<dbReference type="InterPro" id="IPR037782">
    <property type="entry name" value="Spt7"/>
</dbReference>
<evidence type="ECO:0000256" key="2">
    <source>
        <dbReference type="PROSITE-ProRule" id="PRU00035"/>
    </source>
</evidence>
<dbReference type="OrthoDB" id="21449at2759"/>
<dbReference type="STRING" id="993615.L2GNS2"/>
<dbReference type="EMBL" id="JH370133">
    <property type="protein sequence ID" value="ELA42269.1"/>
    <property type="molecule type" value="Genomic_DNA"/>
</dbReference>
<dbReference type="InterPro" id="IPR036427">
    <property type="entry name" value="Bromodomain-like_sf"/>
</dbReference>
<feature type="domain" description="Bromo" evidence="3">
    <location>
        <begin position="36"/>
        <end position="104"/>
    </location>
</feature>
<dbReference type="SMART" id="SM00297">
    <property type="entry name" value="BROMO"/>
    <property type="match status" value="1"/>
</dbReference>
<reference evidence="5" key="1">
    <citation type="submission" date="2011-05" db="EMBL/GenBank/DDBJ databases">
        <title>The genome sequence of Vittaforma corneae strain ATCC 50505.</title>
        <authorList>
            <consortium name="The Broad Institute Genome Sequencing Platform"/>
            <person name="Cuomo C."/>
            <person name="Didier E."/>
            <person name="Bowers L."/>
            <person name="Young S.K."/>
            <person name="Zeng Q."/>
            <person name="Gargeya S."/>
            <person name="Fitzgerald M."/>
            <person name="Haas B."/>
            <person name="Abouelleil A."/>
            <person name="Alvarado L."/>
            <person name="Arachchi H.M."/>
            <person name="Berlin A."/>
            <person name="Chapman S.B."/>
            <person name="Gearin G."/>
            <person name="Goldberg J."/>
            <person name="Griggs A."/>
            <person name="Gujja S."/>
            <person name="Hansen M."/>
            <person name="Heiman D."/>
            <person name="Howarth C."/>
            <person name="Larimer J."/>
            <person name="Lui A."/>
            <person name="MacDonald P.J.P."/>
            <person name="McCowen C."/>
            <person name="Montmayeur A."/>
            <person name="Murphy C."/>
            <person name="Neiman D."/>
            <person name="Pearson M."/>
            <person name="Priest M."/>
            <person name="Roberts A."/>
            <person name="Saif S."/>
            <person name="Shea T."/>
            <person name="Sisk P."/>
            <person name="Stolte C."/>
            <person name="Sykes S."/>
            <person name="Wortman J."/>
            <person name="Nusbaum C."/>
            <person name="Birren B."/>
        </authorList>
    </citation>
    <scope>NUCLEOTIDE SEQUENCE [LARGE SCALE GENOMIC DNA]</scope>
    <source>
        <strain evidence="5">ATCC 50505</strain>
    </source>
</reference>
<evidence type="ECO:0000256" key="1">
    <source>
        <dbReference type="ARBA" id="ARBA00023117"/>
    </source>
</evidence>
<keyword evidence="5" id="KW-1185">Reference proteome</keyword>
<dbReference type="Proteomes" id="UP000011082">
    <property type="component" value="Unassembled WGS sequence"/>
</dbReference>
<evidence type="ECO:0000313" key="5">
    <source>
        <dbReference type="Proteomes" id="UP000011082"/>
    </source>
</evidence>
<sequence>MEFLLNFICDSKEKTEIIARQTILQSTLKQILKYLKRLPRAVIFLKKVGKKEAPGYYDVIKNPMDLGTMAKKLPLYRSLDEFRDDIDLIINNCMIYNAGIEYYIECANDLRAEANALLMKHQKVFAKDPQPFTIEGLEIVDCTPQLRNTILKYLKLVGFEAADKRCLDILCDVLKYRLCNYIKLSTSEEWI</sequence>
<dbReference type="GeneID" id="19881385"/>